<dbReference type="Gene3D" id="3.30.420.40">
    <property type="match status" value="1"/>
</dbReference>
<proteinExistence type="predicted"/>
<evidence type="ECO:0000256" key="1">
    <source>
        <dbReference type="SAM" id="MobiDB-lite"/>
    </source>
</evidence>
<gene>
    <name evidence="2" type="ORF">ACFQLX_00125</name>
</gene>
<evidence type="ECO:0008006" key="4">
    <source>
        <dbReference type="Google" id="ProtNLM"/>
    </source>
</evidence>
<dbReference type="RefSeq" id="WP_386410139.1">
    <property type="nucleotide sequence ID" value="NZ_JBHSZO010000001.1"/>
</dbReference>
<comment type="caution">
    <text evidence="2">The sequence shown here is derived from an EMBL/GenBank/DDBJ whole genome shotgun (WGS) entry which is preliminary data.</text>
</comment>
<feature type="compositionally biased region" description="Basic residues" evidence="1">
    <location>
        <begin position="154"/>
        <end position="163"/>
    </location>
</feature>
<evidence type="ECO:0000313" key="3">
    <source>
        <dbReference type="Proteomes" id="UP001596413"/>
    </source>
</evidence>
<protein>
    <recommendedName>
        <fullName evidence="4">ATPase BadF/BadG/BcrA/BcrD type domain-containing protein</fullName>
    </recommendedName>
</protein>
<organism evidence="2 3">
    <name type="scientific">Streptomyces polyrhachis</name>
    <dbReference type="NCBI Taxonomy" id="1282885"/>
    <lineage>
        <taxon>Bacteria</taxon>
        <taxon>Bacillati</taxon>
        <taxon>Actinomycetota</taxon>
        <taxon>Actinomycetes</taxon>
        <taxon>Kitasatosporales</taxon>
        <taxon>Streptomycetaceae</taxon>
        <taxon>Streptomyces</taxon>
    </lineage>
</organism>
<accession>A0ABW2GC74</accession>
<dbReference type="Proteomes" id="UP001596413">
    <property type="component" value="Unassembled WGS sequence"/>
</dbReference>
<reference evidence="3" key="1">
    <citation type="journal article" date="2019" name="Int. J. Syst. Evol. Microbiol.">
        <title>The Global Catalogue of Microorganisms (GCM) 10K type strain sequencing project: providing services to taxonomists for standard genome sequencing and annotation.</title>
        <authorList>
            <consortium name="The Broad Institute Genomics Platform"/>
            <consortium name="The Broad Institute Genome Sequencing Center for Infectious Disease"/>
            <person name="Wu L."/>
            <person name="Ma J."/>
        </authorList>
    </citation>
    <scope>NUCLEOTIDE SEQUENCE [LARGE SCALE GENOMIC DNA]</scope>
    <source>
        <strain evidence="3">CGMCC 1.13681</strain>
    </source>
</reference>
<dbReference type="InterPro" id="IPR043129">
    <property type="entry name" value="ATPase_NBD"/>
</dbReference>
<keyword evidence="3" id="KW-1185">Reference proteome</keyword>
<dbReference type="SUPFAM" id="SSF53067">
    <property type="entry name" value="Actin-like ATPase domain"/>
    <property type="match status" value="1"/>
</dbReference>
<name>A0ABW2GC74_9ACTN</name>
<sequence length="163" mass="15666">MGGPGRVGHVIGVDAGGTSLRAALAPAAGGPVLATAAAGAGNARLVPEDVLTGRLARVLAEVLTAADPGSVRAVVAGFAGAGAPEHPDDPGRLSAERSMAAALRHAGVQGAAVQVVGDIDVAFAGAPGTPADGLGPVSSWPSAPRRPARTLGAQRHRTGGSAT</sequence>
<feature type="region of interest" description="Disordered" evidence="1">
    <location>
        <begin position="127"/>
        <end position="163"/>
    </location>
</feature>
<evidence type="ECO:0000313" key="2">
    <source>
        <dbReference type="EMBL" id="MFC7216584.1"/>
    </source>
</evidence>
<dbReference type="EMBL" id="JBHSZO010000001">
    <property type="protein sequence ID" value="MFC7216584.1"/>
    <property type="molecule type" value="Genomic_DNA"/>
</dbReference>